<feature type="compositionally biased region" description="Basic residues" evidence="1">
    <location>
        <begin position="300"/>
        <end position="310"/>
    </location>
</feature>
<reference evidence="3" key="1">
    <citation type="submission" date="2016-02" db="EMBL/GenBank/DDBJ databases">
        <title>Draft genome sequence of Microdochium bolleyi, a fungal endophyte of beachgrass.</title>
        <authorList>
            <consortium name="DOE Joint Genome Institute"/>
            <person name="David A.S."/>
            <person name="May G."/>
            <person name="Haridas S."/>
            <person name="Lim J."/>
            <person name="Wang M."/>
            <person name="Labutti K."/>
            <person name="Lipzen A."/>
            <person name="Barry K."/>
            <person name="Grigoriev I.V."/>
        </authorList>
    </citation>
    <scope>NUCLEOTIDE SEQUENCE [LARGE SCALE GENOMIC DNA]</scope>
    <source>
        <strain evidence="3">J235TASD1</strain>
    </source>
</reference>
<dbReference type="PANTHER" id="PTHR28122:SF1">
    <property type="entry name" value="E3 UBIQUITIN-PROTEIN LIGASE SUBSTRATE RECEPTOR MMS22"/>
    <property type="match status" value="1"/>
</dbReference>
<feature type="compositionally biased region" description="Low complexity" evidence="1">
    <location>
        <begin position="144"/>
        <end position="154"/>
    </location>
</feature>
<feature type="region of interest" description="Disordered" evidence="1">
    <location>
        <begin position="755"/>
        <end position="787"/>
    </location>
</feature>
<accession>A0A136IXA9</accession>
<evidence type="ECO:0000313" key="2">
    <source>
        <dbReference type="EMBL" id="KXJ89640.1"/>
    </source>
</evidence>
<name>A0A136IXA9_9PEZI</name>
<dbReference type="GO" id="GO:0000724">
    <property type="term" value="P:double-strand break repair via homologous recombination"/>
    <property type="evidence" value="ECO:0007669"/>
    <property type="project" value="TreeGrafter"/>
</dbReference>
<feature type="compositionally biased region" description="Polar residues" evidence="1">
    <location>
        <begin position="226"/>
        <end position="239"/>
    </location>
</feature>
<feature type="compositionally biased region" description="Basic residues" evidence="1">
    <location>
        <begin position="551"/>
        <end position="572"/>
    </location>
</feature>
<dbReference type="EMBL" id="KQ964254">
    <property type="protein sequence ID" value="KXJ89640.1"/>
    <property type="molecule type" value="Genomic_DNA"/>
</dbReference>
<feature type="compositionally biased region" description="Acidic residues" evidence="1">
    <location>
        <begin position="9"/>
        <end position="23"/>
    </location>
</feature>
<dbReference type="PANTHER" id="PTHR28122">
    <property type="entry name" value="E3 UBIQUITIN-PROTEIN LIGASE SUBSTRATE RECEPTOR MMS22"/>
    <property type="match status" value="1"/>
</dbReference>
<dbReference type="GO" id="GO:0035361">
    <property type="term" value="C:Cul8-RING ubiquitin ligase complex"/>
    <property type="evidence" value="ECO:0007669"/>
    <property type="project" value="TreeGrafter"/>
</dbReference>
<feature type="region of interest" description="Disordered" evidence="1">
    <location>
        <begin position="1"/>
        <end position="100"/>
    </location>
</feature>
<dbReference type="InterPro" id="IPR019021">
    <property type="entry name" value="Mms22"/>
</dbReference>
<organism evidence="2 3">
    <name type="scientific">Microdochium bolleyi</name>
    <dbReference type="NCBI Taxonomy" id="196109"/>
    <lineage>
        <taxon>Eukaryota</taxon>
        <taxon>Fungi</taxon>
        <taxon>Dikarya</taxon>
        <taxon>Ascomycota</taxon>
        <taxon>Pezizomycotina</taxon>
        <taxon>Sordariomycetes</taxon>
        <taxon>Xylariomycetidae</taxon>
        <taxon>Xylariales</taxon>
        <taxon>Microdochiaceae</taxon>
        <taxon>Microdochium</taxon>
    </lineage>
</organism>
<dbReference type="Pfam" id="PF09462">
    <property type="entry name" value="Mus7"/>
    <property type="match status" value="1"/>
</dbReference>
<feature type="region of interest" description="Disordered" evidence="1">
    <location>
        <begin position="546"/>
        <end position="630"/>
    </location>
</feature>
<dbReference type="STRING" id="196109.A0A136IXA9"/>
<proteinExistence type="predicted"/>
<evidence type="ECO:0000256" key="1">
    <source>
        <dbReference type="SAM" id="MobiDB-lite"/>
    </source>
</evidence>
<feature type="region of interest" description="Disordered" evidence="1">
    <location>
        <begin position="118"/>
        <end position="182"/>
    </location>
</feature>
<evidence type="ECO:0000313" key="3">
    <source>
        <dbReference type="Proteomes" id="UP000070501"/>
    </source>
</evidence>
<sequence>MATWKELGEVPDSDDEDTLDTDDSQPSLHLDEIQLPVINRLPAQRQESPPDRNGPDDIWDVPTSLSQERSALQRHGQIEEPGISTPFSQDPIDIPSSPLSELAGYDFEELARSFEPDIAEGPIVPLPPSQPLDVQAASRDVGVPTPSTTSTPQSDRIDPTQTFDRGYRSLRPRKPIQEHPYLLENAQYSKLFKSHGVRPMRVTAEEQYVQEQEKDSQEQDYEEDSQLTVQNGVSNQLEESQPADLYDSLGDLDDLALSPLETALQSPAERSPMRDPPSSSVQDDDDDEELPDIADIGKWVPRKKAKHHVHSTPQNLSKRQGLRLPGSTKSPRKLASSLRPLGVFDIPPSPPDTSPALQNLTPMARLGTLRRDQGLTPRASSIINSPRPESPEILRSNNFIVDLSKSATNSEVPDDDGSSSSSDSEPNADVVEAEGKRIRGVLPASWLRLDQKQIRGPANQRMLIQRSPGKSPRRGVAQRRITTSTAPIDSGIFFDDSDESNDETTLRTHDSILQHKQNVQDTRGKQDLAMFEDDTGSVVEDDQIDLMLPGSKRRSRTDHDASHRKKMKKGRASIREESGRPMKQQKISAQITRTKSMKKSSGSQIKRPGVTEDHKPTQKSRRRTTPTKSAPRLSVLDVIEPNAPSFLRIAARTARQRTDKGRASPSQKIISLGIRRDNIDASKALSSWRNGAIQPRTSVTALKPKRRSATQALHSVSQHVVQPSGQSQSTHKPKTLSQACFSEPRRQLQLTHSDHFPHIPKQMPNAPPPYKPSREGQSASKSNGVGVRPAMLETLDNGRGRQAFDSRKRALDALFRRSRKNTPSLASQLEITLDKEATAQHLIWESVSSSGSPVAQRRSVNRTRKRVQPKWVDVSAPQYSRANDPLPATSTPAAPVQGLDTCAGGKLLGLGAFGTHYTQHFEIFPLDPGAYFHQDTLVGSGRLARALDLQHESRGSKPAGTFVLGEKVLHWIVWSSQVSSEFGILFDWVLDEITPQGEAPYSLQPIAAQGLLFALDFIQQTLELSTSDVQQAFFARFCDVLLAFSTRLETLLPLIDSHSSMLVDILSTTLLLLSHALCLTRKLNLITDQHKLESVLAKLSKLCVTLLLRNDLSEVSHIYDKLQALSFREKGIRGEHSAVVCWVCLMHVLQHARIPRMGFWDVVGSVMVGPDLQSSFDSVHFEKIWQNVFTLLPLGEFGNDGVLVSGNRRSAPLEGWSIPQKLLNRVFAIYKTNSQQAPSFNDYCRALLGRCHYLAEQWSWRKSNAIIGLTFDFFASQGLAHLRHEEAYKSPDFLEDLATAPSLSVTADDRCFHIFLKLVAMTIKSLTGASLVKDIRNLVARIMPNHDRQFNKEVDMQQRDLAALRNHHDLLCTLFWAAPVELRPSAQMVERLVQPESSHKEALLVNLKAWGQLSRFIVSQNADLTTYRPFASWIRNITQQLLQQYRSAESDVQHQFVSMSNEASKSVSQDLMDIVISTNKKAALEALGSAMTTVLTTMQHVPQLNLATLVLNNYPLELVFTELQSSAADSGWRCLQLGLEIVDSYLSMITRFAPHPGADPDPGGQWHIEEALEFLERVVMKYFFRTARDLLHQHITQTASSSQLNCFEQMTLVGGRLAARVAQANLAPVNNVFAAGRYAVFPNPGESHDNVSRKYLSLFIATLVLNGATDFTTLKPPKSMLGILLCEIVKPLKFLKYEHRLAAALQSAGSACLQKVTIPNDSAPGYSSNRDLFSSITKNMRRSLQVAEQSDRAALRTEFSNIMKSVMEQLKADLRLMTSDPKDQHAYINFVRLIISLMRAQDFCPIDQFFYQISPEYTPSSQDPRLQTAGIISYGLKLEDDDPRAAPGLFYLLLTNFKMALANSRLAEERTILEKGMSHPHITTFMLGRMIPALVATAGHAAEAWVLLETYARALCDHVSAPAIHRSFEHDQMPAALNLMCSALTALQKMAAVDIDLLGGEHLYSLTLIFMALNTMGPSVMVYFMVVDHEIGIESDEPSKMRSAVASITSFVQPAIAYLEKLIERPGSDAADTDEETLVIVPGFLFEGVETHDFTPHLEGASQVADFTRHVLDDISRHWVMTGTTITVQGPTRPQGLTNTQSGRGVEVPGWRRLDLICGLLEQLRLWATTFGHSTPAKPSEQEQFWGWDL</sequence>
<gene>
    <name evidence="2" type="ORF">Micbo1qcDRAFT_149296</name>
</gene>
<protein>
    <submittedName>
        <fullName evidence="2">Mus7/MMS22 family-domain-containing protein</fullName>
    </submittedName>
</protein>
<dbReference type="GO" id="GO:0005634">
    <property type="term" value="C:nucleus"/>
    <property type="evidence" value="ECO:0007669"/>
    <property type="project" value="InterPro"/>
</dbReference>
<dbReference type="Proteomes" id="UP000070501">
    <property type="component" value="Unassembled WGS sequence"/>
</dbReference>
<dbReference type="OrthoDB" id="2386201at2759"/>
<feature type="compositionally biased region" description="Acidic residues" evidence="1">
    <location>
        <begin position="282"/>
        <end position="292"/>
    </location>
</feature>
<feature type="compositionally biased region" description="Polar residues" evidence="1">
    <location>
        <begin position="395"/>
        <end position="411"/>
    </location>
</feature>
<dbReference type="GO" id="GO:0031297">
    <property type="term" value="P:replication fork processing"/>
    <property type="evidence" value="ECO:0007669"/>
    <property type="project" value="InterPro"/>
</dbReference>
<dbReference type="InParanoid" id="A0A136IXA9"/>
<feature type="compositionally biased region" description="Polar residues" evidence="1">
    <location>
        <begin position="585"/>
        <end position="604"/>
    </location>
</feature>
<feature type="region of interest" description="Disordered" evidence="1">
    <location>
        <begin position="203"/>
        <end position="436"/>
    </location>
</feature>
<keyword evidence="3" id="KW-1185">Reference proteome</keyword>